<dbReference type="EMBL" id="ML975161">
    <property type="protein sequence ID" value="KAF1811584.1"/>
    <property type="molecule type" value="Genomic_DNA"/>
</dbReference>
<dbReference type="PANTHER" id="PTHR10039">
    <property type="entry name" value="AMELOGENIN"/>
    <property type="match status" value="1"/>
</dbReference>
<proteinExistence type="predicted"/>
<name>A0A6G1G0K4_9PEZI</name>
<evidence type="ECO:0000313" key="2">
    <source>
        <dbReference type="EMBL" id="KAF1811584.1"/>
    </source>
</evidence>
<organism evidence="2">
    <name type="scientific">Eremomyces bilateralis CBS 781.70</name>
    <dbReference type="NCBI Taxonomy" id="1392243"/>
    <lineage>
        <taxon>Eukaryota</taxon>
        <taxon>Fungi</taxon>
        <taxon>Dikarya</taxon>
        <taxon>Ascomycota</taxon>
        <taxon>Pezizomycotina</taxon>
        <taxon>Dothideomycetes</taxon>
        <taxon>Dothideomycetes incertae sedis</taxon>
        <taxon>Eremomycetales</taxon>
        <taxon>Eremomycetaceae</taxon>
        <taxon>Eremomyces</taxon>
    </lineage>
</organism>
<dbReference type="GeneID" id="54416045"/>
<dbReference type="PANTHER" id="PTHR10039:SF15">
    <property type="entry name" value="NACHT DOMAIN-CONTAINING PROTEIN"/>
    <property type="match status" value="1"/>
</dbReference>
<keyword evidence="3" id="KW-1185">Reference proteome</keyword>
<reference evidence="2 4" key="1">
    <citation type="submission" date="2020-01" db="EMBL/GenBank/DDBJ databases">
        <authorList>
            <consortium name="DOE Joint Genome Institute"/>
            <person name="Haridas S."/>
            <person name="Albert R."/>
            <person name="Binder M."/>
            <person name="Bloem J."/>
            <person name="Labutti K."/>
            <person name="Salamov A."/>
            <person name="Andreopoulos B."/>
            <person name="Baker S.E."/>
            <person name="Barry K."/>
            <person name="Bills G."/>
            <person name="Bluhm B.H."/>
            <person name="Cannon C."/>
            <person name="Castanera R."/>
            <person name="Culley D.E."/>
            <person name="Daum C."/>
            <person name="Ezra D."/>
            <person name="Gonzalez J.B."/>
            <person name="Henrissat B."/>
            <person name="Kuo A."/>
            <person name="Liang C."/>
            <person name="Lipzen A."/>
            <person name="Lutzoni F."/>
            <person name="Magnuson J."/>
            <person name="Mondo S."/>
            <person name="Nolan M."/>
            <person name="Ohm R."/>
            <person name="Pangilinan J."/>
            <person name="Park H.-J."/>
            <person name="Ramirez L."/>
            <person name="Alfaro M."/>
            <person name="Sun H."/>
            <person name="Tritt A."/>
            <person name="Yoshinaga Y."/>
            <person name="Zwiers L.-H."/>
            <person name="Turgeon B.G."/>
            <person name="Goodwin S.B."/>
            <person name="Spatafora J.W."/>
            <person name="Crous P.W."/>
            <person name="Grigoriev I.V."/>
        </authorList>
    </citation>
    <scope>NUCLEOTIDE SEQUENCE</scope>
    <source>
        <strain evidence="2 4">CBS 781.70</strain>
    </source>
</reference>
<dbReference type="InterPro" id="IPR054471">
    <property type="entry name" value="GPIID_WHD"/>
</dbReference>
<feature type="domain" description="GPI inositol-deacylase winged helix" evidence="1">
    <location>
        <begin position="25"/>
        <end position="103"/>
    </location>
</feature>
<dbReference type="RefSeq" id="XP_033533215.1">
    <property type="nucleotide sequence ID" value="XM_033675475.1"/>
</dbReference>
<protein>
    <recommendedName>
        <fullName evidence="1">GPI inositol-deacylase winged helix domain-containing protein</fullName>
    </recommendedName>
</protein>
<feature type="non-terminal residue" evidence="2">
    <location>
        <position position="132"/>
    </location>
</feature>
<dbReference type="AlphaFoldDB" id="A0A6G1G0K4"/>
<evidence type="ECO:0000259" key="1">
    <source>
        <dbReference type="Pfam" id="PF22939"/>
    </source>
</evidence>
<accession>A0A6G1G0K4</accession>
<evidence type="ECO:0000313" key="3">
    <source>
        <dbReference type="Proteomes" id="UP000504638"/>
    </source>
</evidence>
<evidence type="ECO:0000313" key="4">
    <source>
        <dbReference type="RefSeq" id="XP_033533215.1"/>
    </source>
</evidence>
<gene>
    <name evidence="2 4" type="ORF">P152DRAFT_369199</name>
</gene>
<feature type="non-terminal residue" evidence="2">
    <location>
        <position position="1"/>
    </location>
</feature>
<reference evidence="4" key="2">
    <citation type="submission" date="2020-04" db="EMBL/GenBank/DDBJ databases">
        <authorList>
            <consortium name="NCBI Genome Project"/>
        </authorList>
    </citation>
    <scope>NUCLEOTIDE SEQUENCE</scope>
    <source>
        <strain evidence="4">CBS 781.70</strain>
    </source>
</reference>
<sequence>ALNTMPAKLDDTYDQAMERIKQQPHRRLALQALTWIVYAVRPLQVNEIRHAIAIDELEPDDRSISEDMLTLPELIVNACAGMIKIDEESNVIGLVHKTTQEYFDRYGAKHFPDAQWKIGKGCLTYLSLDVFS</sequence>
<dbReference type="Pfam" id="PF22939">
    <property type="entry name" value="WHD_GPIID"/>
    <property type="match status" value="1"/>
</dbReference>
<dbReference type="Proteomes" id="UP000504638">
    <property type="component" value="Unplaced"/>
</dbReference>
<dbReference type="OrthoDB" id="195446at2759"/>
<reference evidence="4" key="3">
    <citation type="submission" date="2025-04" db="UniProtKB">
        <authorList>
            <consortium name="RefSeq"/>
        </authorList>
    </citation>
    <scope>IDENTIFICATION</scope>
    <source>
        <strain evidence="4">CBS 781.70</strain>
    </source>
</reference>